<dbReference type="Pfam" id="PF01454">
    <property type="entry name" value="MAGE"/>
    <property type="match status" value="1"/>
</dbReference>
<dbReference type="Proteomes" id="UP000504623">
    <property type="component" value="Unplaced"/>
</dbReference>
<feature type="compositionally biased region" description="Low complexity" evidence="1">
    <location>
        <begin position="196"/>
        <end position="206"/>
    </location>
</feature>
<dbReference type="SMART" id="SM01373">
    <property type="entry name" value="MAGE"/>
    <property type="match status" value="1"/>
</dbReference>
<dbReference type="GO" id="GO:0005634">
    <property type="term" value="C:nucleus"/>
    <property type="evidence" value="ECO:0007669"/>
    <property type="project" value="TreeGrafter"/>
</dbReference>
<dbReference type="PANTHER" id="PTHR11736">
    <property type="entry name" value="MELANOMA-ASSOCIATED ANTIGEN MAGE ANTIGEN"/>
    <property type="match status" value="1"/>
</dbReference>
<dbReference type="InterPro" id="IPR002190">
    <property type="entry name" value="MHD_dom"/>
</dbReference>
<protein>
    <submittedName>
        <fullName evidence="4">Melanoma-associated antigen B4-like</fullName>
    </submittedName>
</protein>
<feature type="compositionally biased region" description="Basic and acidic residues" evidence="1">
    <location>
        <begin position="234"/>
        <end position="243"/>
    </location>
</feature>
<evidence type="ECO:0000313" key="3">
    <source>
        <dbReference type="Proteomes" id="UP000504623"/>
    </source>
</evidence>
<reference evidence="4" key="1">
    <citation type="submission" date="2025-08" db="UniProtKB">
        <authorList>
            <consortium name="RefSeq"/>
        </authorList>
    </citation>
    <scope>IDENTIFICATION</scope>
    <source>
        <tissue evidence="4">Spleen</tissue>
    </source>
</reference>
<dbReference type="GeneID" id="102829769"/>
<dbReference type="PANTHER" id="PTHR11736:SF164">
    <property type="entry name" value="MELANOMA-ASSOCIATED ANTIGEN B1"/>
    <property type="match status" value="1"/>
</dbReference>
<dbReference type="SMART" id="SM01392">
    <property type="entry name" value="MAGE_N"/>
    <property type="match status" value="1"/>
</dbReference>
<feature type="compositionally biased region" description="Low complexity" evidence="1">
    <location>
        <begin position="158"/>
        <end position="185"/>
    </location>
</feature>
<evidence type="ECO:0000313" key="4">
    <source>
        <dbReference type="RefSeq" id="XP_006835717.1"/>
    </source>
</evidence>
<dbReference type="OrthoDB" id="205198at2759"/>
<sequence length="478" mass="52422">MPENFKSQDNYLSLSYSATSPSHFTLGTGISSTETAQELEGCDTFQEAFNPRDRNLKASEVPEKYAVRFFNIGGAESASAAEKPRVLRSQAGVVSLRKTAEAVVVLARVDCPVEGAHNISASVLPHPCLLSLPSTIMPRGNKSKHRAREKRRRARGDPQSAKGAQASAAEEEGSSPSEGSPQRSENPCVPPGIQRTPPTTTDVVPVSSAIAAKGAKGRDEGKPSSSGAPLPTEKTPKDPLSKKESMLMQFLLQKYKMKEPVTKAEMIKKVNKKYKEHFPEILRKTTEWMEMVFGLVLKAVDSSGQSYTLVSKVDITNEGSLNDDCEHLKNGLLMPLLGVIFLKGDRATKEEISEFLNVLGMHESRRHLICGDPWKFISKTLVEKMYLEYQQVPNSNPPRYEFLWGPRAHAETSKMEVLQYLAKVFGTSPSAFPVHYEEALRDEAKRATARDAARADASAKASTHSRATSSTSSTPSQI</sequence>
<dbReference type="InterPro" id="IPR041898">
    <property type="entry name" value="MAGE_WH1"/>
</dbReference>
<gene>
    <name evidence="4" type="primary">LOC102829769</name>
</gene>
<dbReference type="FunFam" id="1.10.10.1210:FF:000001">
    <property type="entry name" value="melanoma-associated antigen D1"/>
    <property type="match status" value="1"/>
</dbReference>
<evidence type="ECO:0000256" key="1">
    <source>
        <dbReference type="SAM" id="MobiDB-lite"/>
    </source>
</evidence>
<feature type="region of interest" description="Disordered" evidence="1">
    <location>
        <begin position="132"/>
        <end position="243"/>
    </location>
</feature>
<dbReference type="Pfam" id="PF12440">
    <property type="entry name" value="MAGE_N"/>
    <property type="match status" value="1"/>
</dbReference>
<dbReference type="InterPro" id="IPR041899">
    <property type="entry name" value="MAGE_WH2"/>
</dbReference>
<keyword evidence="3" id="KW-1185">Reference proteome</keyword>
<feature type="region of interest" description="Disordered" evidence="1">
    <location>
        <begin position="443"/>
        <end position="478"/>
    </location>
</feature>
<dbReference type="InterPro" id="IPR021072">
    <property type="entry name" value="MAGE_N"/>
</dbReference>
<organism evidence="3 4">
    <name type="scientific">Chrysochloris asiatica</name>
    <name type="common">Cape golden mole</name>
    <dbReference type="NCBI Taxonomy" id="185453"/>
    <lineage>
        <taxon>Eukaryota</taxon>
        <taxon>Metazoa</taxon>
        <taxon>Chordata</taxon>
        <taxon>Craniata</taxon>
        <taxon>Vertebrata</taxon>
        <taxon>Euteleostomi</taxon>
        <taxon>Mammalia</taxon>
        <taxon>Eutheria</taxon>
        <taxon>Afrotheria</taxon>
        <taxon>Chrysochloridae</taxon>
        <taxon>Chrysochlorinae</taxon>
        <taxon>Chrysochloris</taxon>
    </lineage>
</organism>
<evidence type="ECO:0000259" key="2">
    <source>
        <dbReference type="PROSITE" id="PS50838"/>
    </source>
</evidence>
<dbReference type="CTD" id="4115"/>
<dbReference type="PROSITE" id="PS50838">
    <property type="entry name" value="MAGE"/>
    <property type="match status" value="1"/>
</dbReference>
<dbReference type="FunFam" id="1.10.10.1200:FF:000007">
    <property type="entry name" value="Melanoma-associated antigen C2"/>
    <property type="match status" value="1"/>
</dbReference>
<accession>A0A9B0WI42</accession>
<dbReference type="Gene3D" id="1.10.10.1200">
    <property type="entry name" value="MAGE homology domain, winged helix WH1 motif"/>
    <property type="match status" value="1"/>
</dbReference>
<feature type="compositionally biased region" description="Basic residues" evidence="1">
    <location>
        <begin position="141"/>
        <end position="154"/>
    </location>
</feature>
<dbReference type="RefSeq" id="XP_006835717.1">
    <property type="nucleotide sequence ID" value="XM_006835654.1"/>
</dbReference>
<feature type="domain" description="MAGE" evidence="2">
    <location>
        <begin position="240"/>
        <end position="439"/>
    </location>
</feature>
<dbReference type="Gene3D" id="1.10.10.1210">
    <property type="entry name" value="MAGE homology domain, winged helix WH2 motif"/>
    <property type="match status" value="1"/>
</dbReference>
<feature type="compositionally biased region" description="Low complexity" evidence="1">
    <location>
        <begin position="455"/>
        <end position="478"/>
    </location>
</feature>
<name>A0A9B0WI42_CHRAS</name>
<dbReference type="AlphaFoldDB" id="A0A9B0WI42"/>
<dbReference type="GO" id="GO:0000122">
    <property type="term" value="P:negative regulation of transcription by RNA polymerase II"/>
    <property type="evidence" value="ECO:0007669"/>
    <property type="project" value="TreeGrafter"/>
</dbReference>
<proteinExistence type="predicted"/>
<dbReference type="InterPro" id="IPR037445">
    <property type="entry name" value="MAGE"/>
</dbReference>
<feature type="compositionally biased region" description="Basic and acidic residues" evidence="1">
    <location>
        <begin position="443"/>
        <end position="454"/>
    </location>
</feature>